<dbReference type="InterPro" id="IPR029058">
    <property type="entry name" value="AB_hydrolase_fold"/>
</dbReference>
<proteinExistence type="predicted"/>
<dbReference type="Gene3D" id="3.40.50.1820">
    <property type="entry name" value="alpha/beta hydrolase"/>
    <property type="match status" value="1"/>
</dbReference>
<dbReference type="EMBL" id="NPOA01000006">
    <property type="protein sequence ID" value="PAV29682.1"/>
    <property type="molecule type" value="Genomic_DNA"/>
</dbReference>
<dbReference type="SUPFAM" id="SSF53474">
    <property type="entry name" value="alpha/beta-Hydrolases"/>
    <property type="match status" value="1"/>
</dbReference>
<dbReference type="PANTHER" id="PTHR43798:SF33">
    <property type="entry name" value="HYDROLASE, PUTATIVE (AFU_ORTHOLOGUE AFUA_2G14860)-RELATED"/>
    <property type="match status" value="1"/>
</dbReference>
<dbReference type="InterPro" id="IPR000073">
    <property type="entry name" value="AB_hydrolase_1"/>
</dbReference>
<dbReference type="OrthoDB" id="9805423at2"/>
<accession>A0A2A2IDM8</accession>
<protein>
    <submittedName>
        <fullName evidence="2">Alpha/beta hydrolase</fullName>
    </submittedName>
</protein>
<dbReference type="GO" id="GO:0016787">
    <property type="term" value="F:hydrolase activity"/>
    <property type="evidence" value="ECO:0007669"/>
    <property type="project" value="UniProtKB-KW"/>
</dbReference>
<dbReference type="Pfam" id="PF00561">
    <property type="entry name" value="Abhydrolase_1"/>
    <property type="match status" value="1"/>
</dbReference>
<dbReference type="RefSeq" id="WP_095655382.1">
    <property type="nucleotide sequence ID" value="NZ_NPOA01000006.1"/>
</dbReference>
<name>A0A2A2IDM8_9BACI</name>
<evidence type="ECO:0000259" key="1">
    <source>
        <dbReference type="Pfam" id="PF00561"/>
    </source>
</evidence>
<dbReference type="InterPro" id="IPR050266">
    <property type="entry name" value="AB_hydrolase_sf"/>
</dbReference>
<sequence length="238" mass="26815">MILHTEITGNGEPMIILHTGLQTGQIDFEDQREHFKQKYRVITPDLRGHGNSVATDFSNYLQDSVLDLKETLDDLDVERAHIIGCSLGALVGLIFAKRFPEMVHSLTISGIIPEKPANWNEINAEDVQQQSQILKNEEAVAYFDSIHKSNWKELLNVTNNDDWYPFKETSNLSLLDMPVLFLVGEGSPLETQGAILYPKENKNIHVAIIPFAAHNVHLEQPEIYIKVVEKFLSEIAGG</sequence>
<evidence type="ECO:0000313" key="2">
    <source>
        <dbReference type="EMBL" id="PAV29682.1"/>
    </source>
</evidence>
<dbReference type="PANTHER" id="PTHR43798">
    <property type="entry name" value="MONOACYLGLYCEROL LIPASE"/>
    <property type="match status" value="1"/>
</dbReference>
<gene>
    <name evidence="2" type="ORF">CIL05_09930</name>
</gene>
<keyword evidence="2" id="KW-0378">Hydrolase</keyword>
<comment type="caution">
    <text evidence="2">The sequence shown here is derived from an EMBL/GenBank/DDBJ whole genome shotgun (WGS) entry which is preliminary data.</text>
</comment>
<dbReference type="PRINTS" id="PR00111">
    <property type="entry name" value="ABHYDROLASE"/>
</dbReference>
<organism evidence="2 3">
    <name type="scientific">Virgibacillus profundi</name>
    <dbReference type="NCBI Taxonomy" id="2024555"/>
    <lineage>
        <taxon>Bacteria</taxon>
        <taxon>Bacillati</taxon>
        <taxon>Bacillota</taxon>
        <taxon>Bacilli</taxon>
        <taxon>Bacillales</taxon>
        <taxon>Bacillaceae</taxon>
        <taxon>Virgibacillus</taxon>
    </lineage>
</organism>
<dbReference type="Proteomes" id="UP000218887">
    <property type="component" value="Unassembled WGS sequence"/>
</dbReference>
<keyword evidence="3" id="KW-1185">Reference proteome</keyword>
<dbReference type="GO" id="GO:0016020">
    <property type="term" value="C:membrane"/>
    <property type="evidence" value="ECO:0007669"/>
    <property type="project" value="TreeGrafter"/>
</dbReference>
<reference evidence="2 3" key="1">
    <citation type="submission" date="2017-08" db="EMBL/GenBank/DDBJ databases">
        <title>Virgibacillus indicus sp. nov. and Virgibacillus profoundi sp. nov, two moderately halophilic bacteria isolated from marine sediment by using the Microfluidic Streak Plate.</title>
        <authorList>
            <person name="Xu B."/>
            <person name="Hu B."/>
            <person name="Wang J."/>
            <person name="Zhu Y."/>
            <person name="Huang L."/>
            <person name="Du W."/>
            <person name="Huang Y."/>
        </authorList>
    </citation>
    <scope>NUCLEOTIDE SEQUENCE [LARGE SCALE GENOMIC DNA]</scope>
    <source>
        <strain evidence="2 3">IO3-P3-H5</strain>
    </source>
</reference>
<evidence type="ECO:0000313" key="3">
    <source>
        <dbReference type="Proteomes" id="UP000218887"/>
    </source>
</evidence>
<feature type="domain" description="AB hydrolase-1" evidence="1">
    <location>
        <begin position="13"/>
        <end position="128"/>
    </location>
</feature>
<dbReference type="AlphaFoldDB" id="A0A2A2IDM8"/>